<dbReference type="PANTHER" id="PTHR46230">
    <property type="match status" value="1"/>
</dbReference>
<dbReference type="PIRSF" id="PIRSF003113">
    <property type="entry name" value="BolA"/>
    <property type="match status" value="1"/>
</dbReference>
<dbReference type="Pfam" id="PF01722">
    <property type="entry name" value="BolA"/>
    <property type="match status" value="1"/>
</dbReference>
<dbReference type="Gene3D" id="3.30.300.90">
    <property type="entry name" value="BolA-like"/>
    <property type="match status" value="1"/>
</dbReference>
<dbReference type="EMBL" id="ADCY02000009">
    <property type="protein sequence ID" value="EFG31312.2"/>
    <property type="molecule type" value="Genomic_DNA"/>
</dbReference>
<dbReference type="InterPro" id="IPR002634">
    <property type="entry name" value="BolA"/>
</dbReference>
<proteinExistence type="inferred from homology"/>
<dbReference type="AlphaFoldDB" id="V9HD19"/>
<evidence type="ECO:0000313" key="3">
    <source>
        <dbReference type="Proteomes" id="UP000017813"/>
    </source>
</evidence>
<organism evidence="2 3">
    <name type="scientific">Simonsiella muelleri ATCC 29453</name>
    <dbReference type="NCBI Taxonomy" id="641147"/>
    <lineage>
        <taxon>Bacteria</taxon>
        <taxon>Pseudomonadati</taxon>
        <taxon>Pseudomonadota</taxon>
        <taxon>Betaproteobacteria</taxon>
        <taxon>Neisseriales</taxon>
        <taxon>Neisseriaceae</taxon>
        <taxon>Simonsiella</taxon>
    </lineage>
</organism>
<dbReference type="PANTHER" id="PTHR46230:SF7">
    <property type="entry name" value="BOLA-LIKE PROTEIN 1"/>
    <property type="match status" value="1"/>
</dbReference>
<dbReference type="InterPro" id="IPR036065">
    <property type="entry name" value="BolA-like_sf"/>
</dbReference>
<dbReference type="eggNOG" id="COG0271">
    <property type="taxonomic scope" value="Bacteria"/>
</dbReference>
<sequence length="87" mass="9816">MRDLMAQRLQPLDLQVYDFRDDSHLHAGHAGNKGGGHYAILLVSEQFVGVSRLQRQRVVQDLLADLFADKKIHALSIVAKTPDEYFA</sequence>
<dbReference type="Proteomes" id="UP000017813">
    <property type="component" value="Unassembled WGS sequence"/>
</dbReference>
<accession>V9HD19</accession>
<dbReference type="STRING" id="641147.HMPREF9021_00580"/>
<dbReference type="SUPFAM" id="SSF82657">
    <property type="entry name" value="BolA-like"/>
    <property type="match status" value="1"/>
</dbReference>
<comment type="caution">
    <text evidence="2">The sequence shown here is derived from an EMBL/GenBank/DDBJ whole genome shotgun (WGS) entry which is preliminary data.</text>
</comment>
<dbReference type="OrthoDB" id="5296536at2"/>
<comment type="similarity">
    <text evidence="1">Belongs to the BolA/IbaG family.</text>
</comment>
<dbReference type="GO" id="GO:0016226">
    <property type="term" value="P:iron-sulfur cluster assembly"/>
    <property type="evidence" value="ECO:0007669"/>
    <property type="project" value="TreeGrafter"/>
</dbReference>
<evidence type="ECO:0000313" key="2">
    <source>
        <dbReference type="EMBL" id="EFG31312.2"/>
    </source>
</evidence>
<reference evidence="2 3" key="1">
    <citation type="submission" date="2010-03" db="EMBL/GenBank/DDBJ databases">
        <authorList>
            <consortium name="The Broad Institute Genome Sequencing Platform"/>
            <person name="Ward D."/>
            <person name="Earl A."/>
            <person name="Feldgarden M."/>
            <person name="Gevers D."/>
            <person name="Young S."/>
            <person name="Zeng Q."/>
            <person name="Koehrsen M."/>
            <person name="Alvarado L."/>
            <person name="Berlin A.M."/>
            <person name="Borenstein D."/>
            <person name="Chapman S.B."/>
            <person name="Chen Z."/>
            <person name="Engels R."/>
            <person name="Freedman E."/>
            <person name="Gellesch M."/>
            <person name="Goldberg J."/>
            <person name="Griggs A."/>
            <person name="Gujja S."/>
            <person name="Heilman E.R."/>
            <person name="Heiman D.I."/>
            <person name="Hepburn T.A."/>
            <person name="Howarth C."/>
            <person name="Jen D."/>
            <person name="Larson L."/>
            <person name="Mehta T."/>
            <person name="Park D."/>
            <person name="Pearson M."/>
            <person name="Richards J."/>
            <person name="Roberts A."/>
            <person name="Saif S."/>
            <person name="Shea T.D."/>
            <person name="Shenoy N."/>
            <person name="Sisk P."/>
            <person name="Stolte C."/>
            <person name="Sykes S.N."/>
            <person name="Walk T."/>
            <person name="White J."/>
            <person name="Yandava C."/>
            <person name="Izard J."/>
            <person name="Baranova O.V."/>
            <person name="Blanton J.M."/>
            <person name="Tanner A.C."/>
            <person name="Dewhirst F."/>
            <person name="Haas B."/>
            <person name="Nusbaum C."/>
            <person name="Birren B."/>
        </authorList>
    </citation>
    <scope>NUCLEOTIDE SEQUENCE [LARGE SCALE GENOMIC DNA]</scope>
    <source>
        <strain evidence="2 3">ATCC 29453</strain>
    </source>
</reference>
<dbReference type="RefSeq" id="WP_002641366.1">
    <property type="nucleotide sequence ID" value="NZ_CP019448.1"/>
</dbReference>
<reference evidence="2 3" key="2">
    <citation type="submission" date="2011-10" db="EMBL/GenBank/DDBJ databases">
        <title>The Genome Sequence of Simonsiella muelleri ATCC 29453.</title>
        <authorList>
            <consortium name="The Broad Institute Genome Sequencing Platform"/>
            <consortium name="The Broad Institute Genome Sequencing Center for Infectious Disease"/>
            <person name="Earl A."/>
            <person name="Ward D."/>
            <person name="Feldgarden M."/>
            <person name="Gevers D."/>
            <person name="Izard J."/>
            <person name="Baranova O.V."/>
            <person name="Blanton J.M."/>
            <person name="Tanner A.C."/>
            <person name="Dewhirst F."/>
            <person name="Young S.K."/>
            <person name="Zeng Q."/>
            <person name="Gargeya S."/>
            <person name="Fitzgerald M."/>
            <person name="Haas B."/>
            <person name="Abouelleil A."/>
            <person name="Alvarado L."/>
            <person name="Arachchi H.M."/>
            <person name="Berlin A."/>
            <person name="Brown A."/>
            <person name="Chapman S.B."/>
            <person name="Chen Z."/>
            <person name="Dunbar C."/>
            <person name="Freedman E."/>
            <person name="Gearin G."/>
            <person name="Goldberg J."/>
            <person name="Griggs A."/>
            <person name="Gujja S."/>
            <person name="Heiman D."/>
            <person name="Howarth C."/>
            <person name="Larson L."/>
            <person name="Lui A."/>
            <person name="MacDonald P.J.P."/>
            <person name="Montmayeur A."/>
            <person name="Murphy C."/>
            <person name="Neiman D."/>
            <person name="Pearson M."/>
            <person name="Priest M."/>
            <person name="Roberts A."/>
            <person name="Saif S."/>
            <person name="Shea T."/>
            <person name="Shenoy N."/>
            <person name="Sisk P."/>
            <person name="Stolte C."/>
            <person name="Sykes S."/>
            <person name="Wortman J."/>
            <person name="Nusbaum C."/>
            <person name="Birren B."/>
        </authorList>
    </citation>
    <scope>NUCLEOTIDE SEQUENCE [LARGE SCALE GENOMIC DNA]</scope>
    <source>
        <strain evidence="2 3">ATCC 29453</strain>
    </source>
</reference>
<gene>
    <name evidence="2" type="ORF">HMPREF9021_00580</name>
</gene>
<evidence type="ECO:0008006" key="4">
    <source>
        <dbReference type="Google" id="ProtNLM"/>
    </source>
</evidence>
<evidence type="ECO:0000256" key="1">
    <source>
        <dbReference type="RuleBase" id="RU003860"/>
    </source>
</evidence>
<dbReference type="HOGENOM" id="CLU_109462_2_1_4"/>
<name>V9HD19_9NEIS</name>
<dbReference type="KEGG" id="smur:BWP33_10365"/>
<protein>
    <recommendedName>
        <fullName evidence="4">BolA family transcriptional regulator</fullName>
    </recommendedName>
</protein>
<keyword evidence="3" id="KW-1185">Reference proteome</keyword>